<keyword evidence="5" id="KW-0067">ATP-binding</keyword>
<evidence type="ECO:0000256" key="4">
    <source>
        <dbReference type="ARBA" id="ARBA00022777"/>
    </source>
</evidence>
<dbReference type="GO" id="GO:0005524">
    <property type="term" value="F:ATP binding"/>
    <property type="evidence" value="ECO:0007669"/>
    <property type="project" value="UniProtKB-KW"/>
</dbReference>
<evidence type="ECO:0000256" key="5">
    <source>
        <dbReference type="ARBA" id="ARBA00022840"/>
    </source>
</evidence>
<evidence type="ECO:0000313" key="8">
    <source>
        <dbReference type="Proteomes" id="UP000613580"/>
    </source>
</evidence>
<dbReference type="Proteomes" id="UP000613580">
    <property type="component" value="Unassembled WGS sequence"/>
</dbReference>
<evidence type="ECO:0000256" key="1">
    <source>
        <dbReference type="ARBA" id="ARBA00022527"/>
    </source>
</evidence>
<dbReference type="OrthoDB" id="5979581at2759"/>
<dbReference type="GO" id="GO:0004674">
    <property type="term" value="F:protein serine/threonine kinase activity"/>
    <property type="evidence" value="ECO:0007669"/>
    <property type="project" value="UniProtKB-KW"/>
</dbReference>
<evidence type="ECO:0000256" key="2">
    <source>
        <dbReference type="ARBA" id="ARBA00022679"/>
    </source>
</evidence>
<dbReference type="InterPro" id="IPR011009">
    <property type="entry name" value="Kinase-like_dom_sf"/>
</dbReference>
<comment type="caution">
    <text evidence="7">The sequence shown here is derived from an EMBL/GenBank/DDBJ whole genome shotgun (WGS) entry which is preliminary data.</text>
</comment>
<keyword evidence="4 7" id="KW-0418">Kinase</keyword>
<sequence length="438" mass="48189">MRPLSDKPYPFMSAMLPELFENVEDYEPGGLLPVKLGDILVPGDSESNIHTLRFRILGKMGYGAFSTVWLARDMTEGSVVAVKTARADSSLTSCEAAILDRLRSSDSDSDDSDASPVVQMLHAFTVQSPNGVHQVLIMEPVIPVKEIWPYLPFALGVKTRSLVRQLLEGLAFIHQRGVVHGDLHPSNIGVSIQDHALDRLSDMEIWRGCGHPTVVPVVSKDPARNPASIPTFLTANMEISSLLRKTLPDILACEPRVRIMDLGSARFADQAASSSWVTPLEFAAPELVFPKIAHKYLEAPLDRATDIWSLACTIWYFLGGPLFPSGENSILHQMACVCGDAPSEWTPFLQPEDMAKTRAAQATTPDLFWAEKNAALIERGHTLEDARAITALLRRMLRIDPLDRPAASQLLDFYLAELPSAPLFSGPLFLPLMQPSTM</sequence>
<keyword evidence="2" id="KW-0808">Transferase</keyword>
<gene>
    <name evidence="7" type="ORF">HMN09_00183800</name>
</gene>
<dbReference type="InterPro" id="IPR051175">
    <property type="entry name" value="CLK_kinases"/>
</dbReference>
<dbReference type="PROSITE" id="PS50011">
    <property type="entry name" value="PROTEIN_KINASE_DOM"/>
    <property type="match status" value="1"/>
</dbReference>
<evidence type="ECO:0000259" key="6">
    <source>
        <dbReference type="PROSITE" id="PS50011"/>
    </source>
</evidence>
<evidence type="ECO:0000313" key="7">
    <source>
        <dbReference type="EMBL" id="KAF7320970.1"/>
    </source>
</evidence>
<keyword evidence="3" id="KW-0547">Nucleotide-binding</keyword>
<dbReference type="Gene3D" id="3.30.200.20">
    <property type="entry name" value="Phosphorylase Kinase, domain 1"/>
    <property type="match status" value="1"/>
</dbReference>
<dbReference type="GO" id="GO:0005634">
    <property type="term" value="C:nucleus"/>
    <property type="evidence" value="ECO:0007669"/>
    <property type="project" value="TreeGrafter"/>
</dbReference>
<dbReference type="SUPFAM" id="SSF56112">
    <property type="entry name" value="Protein kinase-like (PK-like)"/>
    <property type="match status" value="1"/>
</dbReference>
<evidence type="ECO:0000256" key="3">
    <source>
        <dbReference type="ARBA" id="ARBA00022741"/>
    </source>
</evidence>
<dbReference type="InterPro" id="IPR000719">
    <property type="entry name" value="Prot_kinase_dom"/>
</dbReference>
<dbReference type="PANTHER" id="PTHR45646">
    <property type="entry name" value="SERINE/THREONINE-PROTEIN KINASE DOA-RELATED"/>
    <property type="match status" value="1"/>
</dbReference>
<feature type="domain" description="Protein kinase" evidence="6">
    <location>
        <begin position="54"/>
        <end position="424"/>
    </location>
</feature>
<keyword evidence="1" id="KW-0723">Serine/threonine-protein kinase</keyword>
<protein>
    <submittedName>
        <fullName evidence="7">Dis1-suppressing protein kinase dsk1</fullName>
    </submittedName>
</protein>
<dbReference type="GO" id="GO:0043484">
    <property type="term" value="P:regulation of RNA splicing"/>
    <property type="evidence" value="ECO:0007669"/>
    <property type="project" value="TreeGrafter"/>
</dbReference>
<name>A0A8H6TNR0_MYCCL</name>
<keyword evidence="8" id="KW-1185">Reference proteome</keyword>
<dbReference type="PANTHER" id="PTHR45646:SF11">
    <property type="entry name" value="SERINE_THREONINE-PROTEIN KINASE DOA"/>
    <property type="match status" value="1"/>
</dbReference>
<reference evidence="7" key="1">
    <citation type="submission" date="2020-05" db="EMBL/GenBank/DDBJ databases">
        <title>Mycena genomes resolve the evolution of fungal bioluminescence.</title>
        <authorList>
            <person name="Tsai I.J."/>
        </authorList>
    </citation>
    <scope>NUCLEOTIDE SEQUENCE</scope>
    <source>
        <strain evidence="7">110903Hualien_Pintung</strain>
    </source>
</reference>
<dbReference type="AlphaFoldDB" id="A0A8H6TNR0"/>
<accession>A0A8H6TNR0</accession>
<dbReference type="SMART" id="SM00220">
    <property type="entry name" value="S_TKc"/>
    <property type="match status" value="1"/>
</dbReference>
<dbReference type="EMBL" id="JACAZE010000002">
    <property type="protein sequence ID" value="KAF7320970.1"/>
    <property type="molecule type" value="Genomic_DNA"/>
</dbReference>
<dbReference type="Gene3D" id="1.10.510.10">
    <property type="entry name" value="Transferase(Phosphotransferase) domain 1"/>
    <property type="match status" value="1"/>
</dbReference>
<organism evidence="7 8">
    <name type="scientific">Mycena chlorophos</name>
    <name type="common">Agaric fungus</name>
    <name type="synonym">Agaricus chlorophos</name>
    <dbReference type="NCBI Taxonomy" id="658473"/>
    <lineage>
        <taxon>Eukaryota</taxon>
        <taxon>Fungi</taxon>
        <taxon>Dikarya</taxon>
        <taxon>Basidiomycota</taxon>
        <taxon>Agaricomycotina</taxon>
        <taxon>Agaricomycetes</taxon>
        <taxon>Agaricomycetidae</taxon>
        <taxon>Agaricales</taxon>
        <taxon>Marasmiineae</taxon>
        <taxon>Mycenaceae</taxon>
        <taxon>Mycena</taxon>
    </lineage>
</organism>
<dbReference type="Pfam" id="PF00069">
    <property type="entry name" value="Pkinase"/>
    <property type="match status" value="2"/>
</dbReference>
<proteinExistence type="predicted"/>